<feature type="chain" id="PRO_5025486438" evidence="1">
    <location>
        <begin position="25"/>
        <end position="66"/>
    </location>
</feature>
<sequence>MSLVILSWAAEARFWLLALPVASPSFCCCFSENSLIIVFCTGCRRAPAPLTPIPQLLGYNNRMLPH</sequence>
<keyword evidence="1" id="KW-0732">Signal</keyword>
<feature type="signal peptide" evidence="1">
    <location>
        <begin position="1"/>
        <end position="24"/>
    </location>
</feature>
<protein>
    <submittedName>
        <fullName evidence="2">Putative secreted protein</fullName>
    </submittedName>
</protein>
<evidence type="ECO:0000256" key="1">
    <source>
        <dbReference type="SAM" id="SignalP"/>
    </source>
</evidence>
<evidence type="ECO:0000313" key="2">
    <source>
        <dbReference type="EMBL" id="MXU82114.1"/>
    </source>
</evidence>
<name>A0A6B0U0B1_IXORI</name>
<accession>A0A6B0U0B1</accession>
<proteinExistence type="predicted"/>
<reference evidence="2" key="1">
    <citation type="submission" date="2019-12" db="EMBL/GenBank/DDBJ databases">
        <title>An insight into the sialome of adult female Ixodes ricinus ticks feeding for 6 days.</title>
        <authorList>
            <person name="Perner J."/>
            <person name="Ribeiro J.M.C."/>
        </authorList>
    </citation>
    <scope>NUCLEOTIDE SEQUENCE</scope>
    <source>
        <strain evidence="2">Semi-engorged</strain>
        <tissue evidence="2">Salivary glands</tissue>
    </source>
</reference>
<dbReference type="AlphaFoldDB" id="A0A6B0U0B1"/>
<dbReference type="EMBL" id="GIFC01000031">
    <property type="protein sequence ID" value="MXU82114.1"/>
    <property type="molecule type" value="Transcribed_RNA"/>
</dbReference>
<organism evidence="2">
    <name type="scientific">Ixodes ricinus</name>
    <name type="common">Common tick</name>
    <name type="synonym">Acarus ricinus</name>
    <dbReference type="NCBI Taxonomy" id="34613"/>
    <lineage>
        <taxon>Eukaryota</taxon>
        <taxon>Metazoa</taxon>
        <taxon>Ecdysozoa</taxon>
        <taxon>Arthropoda</taxon>
        <taxon>Chelicerata</taxon>
        <taxon>Arachnida</taxon>
        <taxon>Acari</taxon>
        <taxon>Parasitiformes</taxon>
        <taxon>Ixodida</taxon>
        <taxon>Ixodoidea</taxon>
        <taxon>Ixodidae</taxon>
        <taxon>Ixodinae</taxon>
        <taxon>Ixodes</taxon>
    </lineage>
</organism>